<feature type="region of interest" description="Disordered" evidence="4">
    <location>
        <begin position="252"/>
        <end position="308"/>
    </location>
</feature>
<dbReference type="Gene3D" id="1.10.150.50">
    <property type="entry name" value="Transcription Factor, Ets-1"/>
    <property type="match status" value="1"/>
</dbReference>
<sequence length="441" mass="49024">MDHLSSGNPAVLKCQMAFDMFDDAISLFPETNEQSVQEVPSGLDSIAHDLDPSSVPLLTPCSKAVMSQALKDSFSGFSRVQHRHGISSNPRAWGKAEVIQWLRWAAGEFSLANIDFSRFDMSGRELCGLGKERFLELAPDFAGDILWEHLDQMVQDYQEGDETQSLCDTVPSAASWIGSCSSDSSLVPGGNGGSLLREMFERQDVMPLPAVRLEQQLFSKPQVDNITVNCTSVSQGLSRNTLDAELCRASLSHDQQSPENEDNCGASVWSSHSQPADAQRVPSHDCFDEDSGPSGLGEQGAALRGCRQERQESAKLGNPVIPAATLAGFTGSGQIQLWQFLLEQLTDETCQSFIRWTGNGWEFRFTDPDEVARRWGRRKNKPRMTYEKLSRGLRYYYHRNIIHKTAGKRYVYRFVCDLTVLLGYSAEQLHVKLGVQPDTGD</sequence>
<dbReference type="SMART" id="SM00413">
    <property type="entry name" value="ETS"/>
    <property type="match status" value="1"/>
</dbReference>
<evidence type="ECO:0000313" key="8">
    <source>
        <dbReference type="Proteomes" id="UP001152622"/>
    </source>
</evidence>
<dbReference type="Pfam" id="PF02198">
    <property type="entry name" value="SAM_PNT"/>
    <property type="match status" value="1"/>
</dbReference>
<evidence type="ECO:0000256" key="4">
    <source>
        <dbReference type="SAM" id="MobiDB-lite"/>
    </source>
</evidence>
<dbReference type="OrthoDB" id="10067219at2759"/>
<dbReference type="PROSITE" id="PS50061">
    <property type="entry name" value="ETS_DOMAIN_3"/>
    <property type="match status" value="1"/>
</dbReference>
<dbReference type="AlphaFoldDB" id="A0A9Q1FVA2"/>
<dbReference type="InterPro" id="IPR003118">
    <property type="entry name" value="Pointed_dom"/>
</dbReference>
<reference evidence="7" key="1">
    <citation type="journal article" date="2023" name="Science">
        <title>Genome structures resolve the early diversification of teleost fishes.</title>
        <authorList>
            <person name="Parey E."/>
            <person name="Louis A."/>
            <person name="Montfort J."/>
            <person name="Bouchez O."/>
            <person name="Roques C."/>
            <person name="Iampietro C."/>
            <person name="Lluch J."/>
            <person name="Castinel A."/>
            <person name="Donnadieu C."/>
            <person name="Desvignes T."/>
            <person name="Floi Bucao C."/>
            <person name="Jouanno E."/>
            <person name="Wen M."/>
            <person name="Mejri S."/>
            <person name="Dirks R."/>
            <person name="Jansen H."/>
            <person name="Henkel C."/>
            <person name="Chen W.J."/>
            <person name="Zahm M."/>
            <person name="Cabau C."/>
            <person name="Klopp C."/>
            <person name="Thompson A.W."/>
            <person name="Robinson-Rechavi M."/>
            <person name="Braasch I."/>
            <person name="Lecointre G."/>
            <person name="Bobe J."/>
            <person name="Postlethwait J.H."/>
            <person name="Berthelot C."/>
            <person name="Roest Crollius H."/>
            <person name="Guiguen Y."/>
        </authorList>
    </citation>
    <scope>NUCLEOTIDE SEQUENCE</scope>
    <source>
        <strain evidence="7">WJC10195</strain>
    </source>
</reference>
<accession>A0A9Q1FVA2</accession>
<dbReference type="Gene3D" id="1.10.10.10">
    <property type="entry name" value="Winged helix-like DNA-binding domain superfamily/Winged helix DNA-binding domain"/>
    <property type="match status" value="1"/>
</dbReference>
<gene>
    <name evidence="7" type="ORF">SKAU_G00083580</name>
</gene>
<feature type="domain" description="PNT" evidence="6">
    <location>
        <begin position="72"/>
        <end position="157"/>
    </location>
</feature>
<dbReference type="SMART" id="SM00251">
    <property type="entry name" value="SAM_PNT"/>
    <property type="match status" value="1"/>
</dbReference>
<dbReference type="InterPro" id="IPR046328">
    <property type="entry name" value="ETS_fam"/>
</dbReference>
<evidence type="ECO:0000259" key="5">
    <source>
        <dbReference type="PROSITE" id="PS50061"/>
    </source>
</evidence>
<dbReference type="InterPro" id="IPR013761">
    <property type="entry name" value="SAM/pointed_sf"/>
</dbReference>
<evidence type="ECO:0000313" key="7">
    <source>
        <dbReference type="EMBL" id="KAJ8368330.1"/>
    </source>
</evidence>
<protein>
    <submittedName>
        <fullName evidence="7">Uncharacterized protein</fullName>
    </submittedName>
</protein>
<dbReference type="Pfam" id="PF00178">
    <property type="entry name" value="Ets"/>
    <property type="match status" value="1"/>
</dbReference>
<dbReference type="InterPro" id="IPR036390">
    <property type="entry name" value="WH_DNA-bd_sf"/>
</dbReference>
<dbReference type="Proteomes" id="UP001152622">
    <property type="component" value="Chromosome 3"/>
</dbReference>
<comment type="subcellular location">
    <subcellularLocation>
        <location evidence="3">Nucleus</location>
    </subcellularLocation>
</comment>
<dbReference type="PROSITE" id="PS00346">
    <property type="entry name" value="ETS_DOMAIN_2"/>
    <property type="match status" value="1"/>
</dbReference>
<dbReference type="PROSITE" id="PS51433">
    <property type="entry name" value="PNT"/>
    <property type="match status" value="1"/>
</dbReference>
<proteinExistence type="inferred from homology"/>
<dbReference type="EMBL" id="JAINUF010000003">
    <property type="protein sequence ID" value="KAJ8368330.1"/>
    <property type="molecule type" value="Genomic_DNA"/>
</dbReference>
<evidence type="ECO:0000256" key="2">
    <source>
        <dbReference type="ARBA" id="ARBA00023125"/>
    </source>
</evidence>
<evidence type="ECO:0000256" key="1">
    <source>
        <dbReference type="ARBA" id="ARBA00005562"/>
    </source>
</evidence>
<dbReference type="PANTHER" id="PTHR11849:SF188">
    <property type="entry name" value="PROTEIN C-ETS-2"/>
    <property type="match status" value="1"/>
</dbReference>
<dbReference type="SUPFAM" id="SSF46785">
    <property type="entry name" value="Winged helix' DNA-binding domain"/>
    <property type="match status" value="1"/>
</dbReference>
<dbReference type="GO" id="GO:0030154">
    <property type="term" value="P:cell differentiation"/>
    <property type="evidence" value="ECO:0007669"/>
    <property type="project" value="TreeGrafter"/>
</dbReference>
<keyword evidence="8" id="KW-1185">Reference proteome</keyword>
<evidence type="ECO:0000259" key="6">
    <source>
        <dbReference type="PROSITE" id="PS51433"/>
    </source>
</evidence>
<feature type="domain" description="ETS" evidence="5">
    <location>
        <begin position="335"/>
        <end position="415"/>
    </location>
</feature>
<comment type="caution">
    <text evidence="7">The sequence shown here is derived from an EMBL/GenBank/DDBJ whole genome shotgun (WGS) entry which is preliminary data.</text>
</comment>
<dbReference type="InterPro" id="IPR000418">
    <property type="entry name" value="Ets_dom"/>
</dbReference>
<comment type="similarity">
    <text evidence="1 3">Belongs to the ETS family.</text>
</comment>
<dbReference type="FunFam" id="1.10.150.50:FF:000014">
    <property type="entry name" value="Protein c-ets-1 isoform 1"/>
    <property type="match status" value="1"/>
</dbReference>
<dbReference type="PRINTS" id="PR00454">
    <property type="entry name" value="ETSDOMAIN"/>
</dbReference>
<dbReference type="GO" id="GO:0005634">
    <property type="term" value="C:nucleus"/>
    <property type="evidence" value="ECO:0007669"/>
    <property type="project" value="UniProtKB-SubCell"/>
</dbReference>
<dbReference type="GO" id="GO:0043565">
    <property type="term" value="F:sequence-specific DNA binding"/>
    <property type="evidence" value="ECO:0007669"/>
    <property type="project" value="InterPro"/>
</dbReference>
<keyword evidence="2 3" id="KW-0238">DNA-binding</keyword>
<name>A0A9Q1FVA2_SYNKA</name>
<dbReference type="SUPFAM" id="SSF47769">
    <property type="entry name" value="SAM/Pointed domain"/>
    <property type="match status" value="1"/>
</dbReference>
<dbReference type="GO" id="GO:0000981">
    <property type="term" value="F:DNA-binding transcription factor activity, RNA polymerase II-specific"/>
    <property type="evidence" value="ECO:0007669"/>
    <property type="project" value="TreeGrafter"/>
</dbReference>
<dbReference type="InterPro" id="IPR036388">
    <property type="entry name" value="WH-like_DNA-bd_sf"/>
</dbReference>
<organism evidence="7 8">
    <name type="scientific">Synaphobranchus kaupii</name>
    <name type="common">Kaup's arrowtooth eel</name>
    <dbReference type="NCBI Taxonomy" id="118154"/>
    <lineage>
        <taxon>Eukaryota</taxon>
        <taxon>Metazoa</taxon>
        <taxon>Chordata</taxon>
        <taxon>Craniata</taxon>
        <taxon>Vertebrata</taxon>
        <taxon>Euteleostomi</taxon>
        <taxon>Actinopterygii</taxon>
        <taxon>Neopterygii</taxon>
        <taxon>Teleostei</taxon>
        <taxon>Anguilliformes</taxon>
        <taxon>Synaphobranchidae</taxon>
        <taxon>Synaphobranchus</taxon>
    </lineage>
</organism>
<evidence type="ECO:0000256" key="3">
    <source>
        <dbReference type="RuleBase" id="RU004019"/>
    </source>
</evidence>
<dbReference type="PANTHER" id="PTHR11849">
    <property type="entry name" value="ETS"/>
    <property type="match status" value="1"/>
</dbReference>
<keyword evidence="3" id="KW-0539">Nucleus</keyword>